<comment type="caution">
    <text evidence="2">The sequence shown here is derived from an EMBL/GenBank/DDBJ whole genome shotgun (WGS) entry which is preliminary data.</text>
</comment>
<keyword evidence="2" id="KW-0378">Hydrolase</keyword>
<dbReference type="PANTHER" id="PTHR43194:SF2">
    <property type="entry name" value="PEROXISOMAL MEMBRANE PROTEIN LPX1"/>
    <property type="match status" value="1"/>
</dbReference>
<dbReference type="InterPro" id="IPR029058">
    <property type="entry name" value="AB_hydrolase_fold"/>
</dbReference>
<accession>A0ABV2YFH9</accession>
<dbReference type="GO" id="GO:0016787">
    <property type="term" value="F:hydrolase activity"/>
    <property type="evidence" value="ECO:0007669"/>
    <property type="project" value="UniProtKB-KW"/>
</dbReference>
<dbReference type="Gene3D" id="3.40.50.1820">
    <property type="entry name" value="alpha/beta hydrolase"/>
    <property type="match status" value="1"/>
</dbReference>
<dbReference type="InterPro" id="IPR050228">
    <property type="entry name" value="Carboxylesterase_BioH"/>
</dbReference>
<gene>
    <name evidence="2" type="ORF">AB0E65_08780</name>
</gene>
<protein>
    <submittedName>
        <fullName evidence="2">Alpha/beta fold hydrolase</fullName>
    </submittedName>
</protein>
<proteinExistence type="predicted"/>
<dbReference type="Proteomes" id="UP001550850">
    <property type="component" value="Unassembled WGS sequence"/>
</dbReference>
<dbReference type="SUPFAM" id="SSF53474">
    <property type="entry name" value="alpha/beta-Hydrolases"/>
    <property type="match status" value="1"/>
</dbReference>
<dbReference type="EMBL" id="JBEZUR010000009">
    <property type="protein sequence ID" value="MEU3554304.1"/>
    <property type="molecule type" value="Genomic_DNA"/>
</dbReference>
<evidence type="ECO:0000313" key="3">
    <source>
        <dbReference type="Proteomes" id="UP001550850"/>
    </source>
</evidence>
<dbReference type="InterPro" id="IPR000073">
    <property type="entry name" value="AB_hydrolase_1"/>
</dbReference>
<dbReference type="Pfam" id="PF12697">
    <property type="entry name" value="Abhydrolase_6"/>
    <property type="match status" value="1"/>
</dbReference>
<evidence type="ECO:0000313" key="2">
    <source>
        <dbReference type="EMBL" id="MEU3554304.1"/>
    </source>
</evidence>
<name>A0ABV2YFH9_9ACTN</name>
<keyword evidence="3" id="KW-1185">Reference proteome</keyword>
<organism evidence="2 3">
    <name type="scientific">Streptomyces fragilis</name>
    <dbReference type="NCBI Taxonomy" id="67301"/>
    <lineage>
        <taxon>Bacteria</taxon>
        <taxon>Bacillati</taxon>
        <taxon>Actinomycetota</taxon>
        <taxon>Actinomycetes</taxon>
        <taxon>Kitasatosporales</taxon>
        <taxon>Streptomycetaceae</taxon>
        <taxon>Streptomyces</taxon>
    </lineage>
</organism>
<dbReference type="RefSeq" id="WP_108955839.1">
    <property type="nucleotide sequence ID" value="NZ_BEVZ01000006.1"/>
</dbReference>
<reference evidence="2 3" key="1">
    <citation type="submission" date="2024-06" db="EMBL/GenBank/DDBJ databases">
        <title>The Natural Products Discovery Center: Release of the First 8490 Sequenced Strains for Exploring Actinobacteria Biosynthetic Diversity.</title>
        <authorList>
            <person name="Kalkreuter E."/>
            <person name="Kautsar S.A."/>
            <person name="Yang D."/>
            <person name="Bader C.D."/>
            <person name="Teijaro C.N."/>
            <person name="Fluegel L."/>
            <person name="Davis C.M."/>
            <person name="Simpson J.R."/>
            <person name="Lauterbach L."/>
            <person name="Steele A.D."/>
            <person name="Gui C."/>
            <person name="Meng S."/>
            <person name="Li G."/>
            <person name="Viehrig K."/>
            <person name="Ye F."/>
            <person name="Su P."/>
            <person name="Kiefer A.F."/>
            <person name="Nichols A."/>
            <person name="Cepeda A.J."/>
            <person name="Yan W."/>
            <person name="Fan B."/>
            <person name="Jiang Y."/>
            <person name="Adhikari A."/>
            <person name="Zheng C.-J."/>
            <person name="Schuster L."/>
            <person name="Cowan T.M."/>
            <person name="Smanski M.J."/>
            <person name="Chevrette M.G."/>
            <person name="De Carvalho L.P.S."/>
            <person name="Shen B."/>
        </authorList>
    </citation>
    <scope>NUCLEOTIDE SEQUENCE [LARGE SCALE GENOMIC DNA]</scope>
    <source>
        <strain evidence="2 3">NPDC038104</strain>
    </source>
</reference>
<dbReference type="PANTHER" id="PTHR43194">
    <property type="entry name" value="HYDROLASE ALPHA/BETA FOLD FAMILY"/>
    <property type="match status" value="1"/>
</dbReference>
<evidence type="ECO:0000259" key="1">
    <source>
        <dbReference type="Pfam" id="PF12697"/>
    </source>
</evidence>
<sequence>MTPHTALPVPSSPARRVLLDAGGVELSGLLAVPRGRPRATVVALHGGGMSAGYFDGPAHPDLSLLRLGAELGYTVLAVDRPGYGHSAAALPEGQSLAEQATTLNHLLRDFAAHHDIGAGYFLLAHSYGGKLALTAAAAADPSRLLGLDISGCGHRYATPPRRSSARGGDWKRNWGPLSLYPPGTFRASTELVRPMPAREWTEAARWPEVFPTVAAGVRVPVRFTFAEHEYWWRHDDEAVADLVAHLAPAHTVVDRAARAGHNISLGWAARAYHLKALAFLESCLLPGTDGIRPDAARVPEPARA</sequence>
<feature type="domain" description="AB hydrolase-1" evidence="1">
    <location>
        <begin position="41"/>
        <end position="263"/>
    </location>
</feature>